<feature type="compositionally biased region" description="Basic and acidic residues" evidence="2">
    <location>
        <begin position="93"/>
        <end position="104"/>
    </location>
</feature>
<evidence type="ECO:0000256" key="2">
    <source>
        <dbReference type="SAM" id="MobiDB-lite"/>
    </source>
</evidence>
<feature type="compositionally biased region" description="Low complexity" evidence="2">
    <location>
        <begin position="260"/>
        <end position="270"/>
    </location>
</feature>
<dbReference type="InterPro" id="IPR008936">
    <property type="entry name" value="Rho_GTPase_activation_prot"/>
</dbReference>
<evidence type="ECO:0000259" key="3">
    <source>
        <dbReference type="PROSITE" id="PS50238"/>
    </source>
</evidence>
<feature type="compositionally biased region" description="Low complexity" evidence="2">
    <location>
        <begin position="334"/>
        <end position="345"/>
    </location>
</feature>
<dbReference type="GO" id="GO:0005096">
    <property type="term" value="F:GTPase activator activity"/>
    <property type="evidence" value="ECO:0007669"/>
    <property type="project" value="UniProtKB-KW"/>
</dbReference>
<feature type="compositionally biased region" description="Polar residues" evidence="2">
    <location>
        <begin position="220"/>
        <end position="235"/>
    </location>
</feature>
<reference evidence="4" key="1">
    <citation type="submission" date="2023-06" db="EMBL/GenBank/DDBJ databases">
        <authorList>
            <person name="Noh H."/>
        </authorList>
    </citation>
    <scope>NUCLEOTIDE SEQUENCE</scope>
    <source>
        <strain evidence="4">DUCC20226</strain>
    </source>
</reference>
<feature type="compositionally biased region" description="Basic and acidic residues" evidence="2">
    <location>
        <begin position="435"/>
        <end position="445"/>
    </location>
</feature>
<comment type="caution">
    <text evidence="4">The sequence shown here is derived from an EMBL/GenBank/DDBJ whole genome shotgun (WGS) entry which is preliminary data.</text>
</comment>
<feature type="compositionally biased region" description="Low complexity" evidence="2">
    <location>
        <begin position="768"/>
        <end position="782"/>
    </location>
</feature>
<dbReference type="CDD" id="cd00159">
    <property type="entry name" value="RhoGAP"/>
    <property type="match status" value="1"/>
</dbReference>
<dbReference type="AlphaFoldDB" id="A0AAD9W682"/>
<dbReference type="InterPro" id="IPR050729">
    <property type="entry name" value="Rho-GAP"/>
</dbReference>
<feature type="compositionally biased region" description="Low complexity" evidence="2">
    <location>
        <begin position="169"/>
        <end position="192"/>
    </location>
</feature>
<feature type="region of interest" description="Disordered" evidence="2">
    <location>
        <begin position="732"/>
        <end position="837"/>
    </location>
</feature>
<feature type="compositionally biased region" description="Polar residues" evidence="2">
    <location>
        <begin position="304"/>
        <end position="321"/>
    </location>
</feature>
<feature type="compositionally biased region" description="Basic and acidic residues" evidence="2">
    <location>
        <begin position="740"/>
        <end position="766"/>
    </location>
</feature>
<sequence length="837" mass="93914">MGRKKSVPPQPLVLQQAQSQSQAQAQQQQQQQYQQAAYGQRQQHEYEEERQQEPSGGHRLGTQAQADGRWSNKSKTSATTTTTTTITQPQTQQRDRPSETDQHPPRISPATTANSSSPKSPRSPFTSRFSPKNLYSLSNSNPQLQPQLQPNQILRKSPAPSTPVQSQNTSRTTPTPTTTATTTATTTGASTRKPQHIAELQQQPLPLRDQEQEPFPPITASITQPGNNSTTSRPQQPDRRRLKSSHGQRPRQNDDEKKGFFFSFSKSGKSSSDRLPPPLPPPPQTQPNTTTTALDPRREAVMRSTDQPTPTKHSPKQSTDTSHVDSAPRPAPSLPSRSESSLASSQEKGDTTTTSSRKGSKPKPFTLLSRTKSQRDRDGRSPRHTPSPQDLREVPNTQVPLPEPERAHIAAPPKTATAPLDRSYREAMSSSSRNHSADRGDRIPSRDASTSRNSNRERDYSRGQQHFSQKDGPASFFNNLKREGGRVAESIGKGLFGKGGRSGSTTEKEPLVDDEHYVLKVINLPLIEQTRLTRISKRLEDSRDKTEFWMPAFPWRAIDYLNYKGCDVEGLYRVPGSGPQIKKWQRRFDERLDVDLFSQEDLYDINIIGSMLKAWLRELPDELFPKEAQDRIARECAGAEKVPQMLIDELSNLSPFNYYLLFAITCHLSLLLAHADKNKMDFRNLCICFQPCMKIDAFCFKFLVCDWRDCWKGCKNETKFIEEEYKLFDAPPPPGLGVKKRLEPRSEPRPERRPSPTVERDERDRNISSSDSSKKSQQGGDSTRLKKKNGIQENGSAATKTTHLYTDAPTNGQSATPRASNDMRPLSPIKPLSPLGF</sequence>
<dbReference type="Proteomes" id="UP001265746">
    <property type="component" value="Unassembled WGS sequence"/>
</dbReference>
<evidence type="ECO:0000313" key="4">
    <source>
        <dbReference type="EMBL" id="KAK2611409.1"/>
    </source>
</evidence>
<dbReference type="SMART" id="SM00324">
    <property type="entry name" value="RhoGAP"/>
    <property type="match status" value="1"/>
</dbReference>
<feature type="compositionally biased region" description="Basic residues" evidence="2">
    <location>
        <begin position="240"/>
        <end position="249"/>
    </location>
</feature>
<feature type="domain" description="Rho-GAP" evidence="3">
    <location>
        <begin position="537"/>
        <end position="728"/>
    </location>
</feature>
<feature type="compositionally biased region" description="Polar residues" evidence="2">
    <location>
        <begin position="791"/>
        <end position="819"/>
    </location>
</feature>
<name>A0AAD9W682_PHOAM</name>
<evidence type="ECO:0000313" key="5">
    <source>
        <dbReference type="Proteomes" id="UP001265746"/>
    </source>
</evidence>
<dbReference type="Gene3D" id="1.10.555.10">
    <property type="entry name" value="Rho GTPase activation protein"/>
    <property type="match status" value="1"/>
</dbReference>
<feature type="compositionally biased region" description="Low complexity" evidence="2">
    <location>
        <begin position="79"/>
        <end position="92"/>
    </location>
</feature>
<dbReference type="EMBL" id="JAUJFL010000002">
    <property type="protein sequence ID" value="KAK2611409.1"/>
    <property type="molecule type" value="Genomic_DNA"/>
</dbReference>
<feature type="compositionally biased region" description="Basic and acidic residues" evidence="2">
    <location>
        <begin position="42"/>
        <end position="52"/>
    </location>
</feature>
<dbReference type="SUPFAM" id="SSF48350">
    <property type="entry name" value="GTPase activation domain, GAP"/>
    <property type="match status" value="1"/>
</dbReference>
<organism evidence="4 5">
    <name type="scientific">Phomopsis amygdali</name>
    <name type="common">Fusicoccum amygdali</name>
    <dbReference type="NCBI Taxonomy" id="1214568"/>
    <lineage>
        <taxon>Eukaryota</taxon>
        <taxon>Fungi</taxon>
        <taxon>Dikarya</taxon>
        <taxon>Ascomycota</taxon>
        <taxon>Pezizomycotina</taxon>
        <taxon>Sordariomycetes</taxon>
        <taxon>Sordariomycetidae</taxon>
        <taxon>Diaporthales</taxon>
        <taxon>Diaporthaceae</taxon>
        <taxon>Diaporthe</taxon>
    </lineage>
</organism>
<feature type="compositionally biased region" description="Low complexity" evidence="2">
    <location>
        <begin position="115"/>
        <end position="152"/>
    </location>
</feature>
<dbReference type="PROSITE" id="PS50238">
    <property type="entry name" value="RHOGAP"/>
    <property type="match status" value="1"/>
</dbReference>
<dbReference type="GO" id="GO:0007165">
    <property type="term" value="P:signal transduction"/>
    <property type="evidence" value="ECO:0007669"/>
    <property type="project" value="InterPro"/>
</dbReference>
<feature type="compositionally biased region" description="Pro residues" evidence="2">
    <location>
        <begin position="275"/>
        <end position="285"/>
    </location>
</feature>
<dbReference type="Pfam" id="PF00620">
    <property type="entry name" value="RhoGAP"/>
    <property type="match status" value="1"/>
</dbReference>
<evidence type="ECO:0000256" key="1">
    <source>
        <dbReference type="ARBA" id="ARBA00022468"/>
    </source>
</evidence>
<feature type="region of interest" description="Disordered" evidence="2">
    <location>
        <begin position="1"/>
        <end position="479"/>
    </location>
</feature>
<proteinExistence type="predicted"/>
<keyword evidence="1" id="KW-0343">GTPase activation</keyword>
<dbReference type="GO" id="GO:0005938">
    <property type="term" value="C:cell cortex"/>
    <property type="evidence" value="ECO:0007669"/>
    <property type="project" value="UniProtKB-ARBA"/>
</dbReference>
<dbReference type="InterPro" id="IPR000198">
    <property type="entry name" value="RhoGAP_dom"/>
</dbReference>
<dbReference type="PANTHER" id="PTHR23176">
    <property type="entry name" value="RHO/RAC/CDC GTPASE-ACTIVATING PROTEIN"/>
    <property type="match status" value="1"/>
</dbReference>
<accession>A0AAD9W682</accession>
<protein>
    <recommendedName>
        <fullName evidence="3">Rho-GAP domain-containing protein</fullName>
    </recommendedName>
</protein>
<keyword evidence="5" id="KW-1185">Reference proteome</keyword>
<gene>
    <name evidence="4" type="ORF">N8I77_004748</name>
</gene>
<feature type="compositionally biased region" description="Low complexity" evidence="2">
    <location>
        <begin position="15"/>
        <end position="41"/>
    </location>
</feature>
<dbReference type="PANTHER" id="PTHR23176:SF125">
    <property type="entry name" value="GTPASE ACTIVATOR (BEM2), PUTATIVE (AFU_ORTHOLOGUE AFUA_7G04450)-RELATED"/>
    <property type="match status" value="1"/>
</dbReference>